<accession>N6U1N0</accession>
<evidence type="ECO:0000313" key="1">
    <source>
        <dbReference type="EMBL" id="ENN74516.1"/>
    </source>
</evidence>
<sequence>MPSATPNIQGITVSPRYLWENKGSLQKNPRYGGFKADLMDSLVIRPSESKKLNCKISVGSSPLANRVAIVIIVT</sequence>
<reference evidence="1" key="1">
    <citation type="journal article" date="2013" name="Genome Biol.">
        <title>Draft genome of the mountain pine beetle, Dendroctonus ponderosae Hopkins, a major forest pest.</title>
        <authorList>
            <person name="Keeling C.I."/>
            <person name="Yuen M.M."/>
            <person name="Liao N.Y."/>
            <person name="Docking T.R."/>
            <person name="Chan S.K."/>
            <person name="Taylor G.A."/>
            <person name="Palmquist D.L."/>
            <person name="Jackman S.D."/>
            <person name="Nguyen A."/>
            <person name="Li M."/>
            <person name="Henderson H."/>
            <person name="Janes J.K."/>
            <person name="Zhao Y."/>
            <person name="Pandoh P."/>
            <person name="Moore R."/>
            <person name="Sperling F.A."/>
            <person name="Huber D.P."/>
            <person name="Birol I."/>
            <person name="Jones S.J."/>
            <person name="Bohlmann J."/>
        </authorList>
    </citation>
    <scope>NUCLEOTIDE SEQUENCE</scope>
</reference>
<dbReference type="EMBL" id="KB741039">
    <property type="protein sequence ID" value="ENN74516.1"/>
    <property type="molecule type" value="Genomic_DNA"/>
</dbReference>
<proteinExistence type="predicted"/>
<name>N6U1N0_DENPD</name>
<organism evidence="1">
    <name type="scientific">Dendroctonus ponderosae</name>
    <name type="common">Mountain pine beetle</name>
    <dbReference type="NCBI Taxonomy" id="77166"/>
    <lineage>
        <taxon>Eukaryota</taxon>
        <taxon>Metazoa</taxon>
        <taxon>Ecdysozoa</taxon>
        <taxon>Arthropoda</taxon>
        <taxon>Hexapoda</taxon>
        <taxon>Insecta</taxon>
        <taxon>Pterygota</taxon>
        <taxon>Neoptera</taxon>
        <taxon>Endopterygota</taxon>
        <taxon>Coleoptera</taxon>
        <taxon>Polyphaga</taxon>
        <taxon>Cucujiformia</taxon>
        <taxon>Curculionidae</taxon>
        <taxon>Scolytinae</taxon>
        <taxon>Dendroctonus</taxon>
    </lineage>
</organism>
<feature type="non-terminal residue" evidence="1">
    <location>
        <position position="1"/>
    </location>
</feature>
<gene>
    <name evidence="1" type="ORF">YQE_08840</name>
</gene>
<dbReference type="AlphaFoldDB" id="N6U1N0"/>
<protein>
    <submittedName>
        <fullName evidence="1">Uncharacterized protein</fullName>
    </submittedName>
</protein>
<dbReference type="HOGENOM" id="CLU_2690365_0_0_1"/>